<sequence>MYYLKVINEKIFINQTYNSFYKSINNNDITIIFYEARIKPLIFIPIILFIIILSLYMFINNFY</sequence>
<proteinExistence type="predicted"/>
<keyword evidence="1" id="KW-0812">Transmembrane</keyword>
<accession>B1C5W8</accession>
<keyword evidence="3" id="KW-1185">Reference proteome</keyword>
<evidence type="ECO:0000313" key="2">
    <source>
        <dbReference type="EMBL" id="EDS73537.1"/>
    </source>
</evidence>
<evidence type="ECO:0000256" key="1">
    <source>
        <dbReference type="SAM" id="Phobius"/>
    </source>
</evidence>
<name>B1C5W8_9FIRM</name>
<feature type="transmembrane region" description="Helical" evidence="1">
    <location>
        <begin position="41"/>
        <end position="59"/>
    </location>
</feature>
<protein>
    <submittedName>
        <fullName evidence="2">Uncharacterized protein</fullName>
    </submittedName>
</protein>
<evidence type="ECO:0000313" key="3">
    <source>
        <dbReference type="Proteomes" id="UP000005178"/>
    </source>
</evidence>
<dbReference type="AlphaFoldDB" id="B1C5W8"/>
<reference evidence="2" key="2">
    <citation type="submission" date="2013-08" db="EMBL/GenBank/DDBJ databases">
        <title>Draft genome sequence of Anaerofustis stercorihominis (DSM 17244).</title>
        <authorList>
            <person name="Sudarsanam P."/>
            <person name="Ley R."/>
            <person name="Guruge J."/>
            <person name="Turnbaugh P.J."/>
            <person name="Mahowald M."/>
            <person name="Liep D."/>
            <person name="Gordon J."/>
        </authorList>
    </citation>
    <scope>NUCLEOTIDE SEQUENCE</scope>
    <source>
        <strain evidence="2">DSM 17244</strain>
    </source>
</reference>
<dbReference type="EMBL" id="ABIL02000003">
    <property type="protein sequence ID" value="EDS73537.1"/>
    <property type="molecule type" value="Genomic_DNA"/>
</dbReference>
<keyword evidence="1" id="KW-1133">Transmembrane helix</keyword>
<gene>
    <name evidence="2" type="ORF">ANASTE_00106</name>
</gene>
<dbReference type="Proteomes" id="UP000005178">
    <property type="component" value="Unassembled WGS sequence"/>
</dbReference>
<reference evidence="2" key="1">
    <citation type="submission" date="2008-01" db="EMBL/GenBank/DDBJ databases">
        <authorList>
            <person name="Fulton L."/>
            <person name="Clifton S."/>
            <person name="Fulton B."/>
            <person name="Xu J."/>
            <person name="Minx P."/>
            <person name="Pepin K.H."/>
            <person name="Johnson M."/>
            <person name="Thiruvilangam P."/>
            <person name="Bhonagiri V."/>
            <person name="Nash W.E."/>
            <person name="Mardis E.R."/>
            <person name="Wilson R.K."/>
        </authorList>
    </citation>
    <scope>NUCLEOTIDE SEQUENCE [LARGE SCALE GENOMIC DNA]</scope>
    <source>
        <strain evidence="2">DSM 17244</strain>
    </source>
</reference>
<dbReference type="HOGENOM" id="CLU_2875861_0_0_9"/>
<keyword evidence="1" id="KW-0472">Membrane</keyword>
<comment type="caution">
    <text evidence="2">The sequence shown here is derived from an EMBL/GenBank/DDBJ whole genome shotgun (WGS) entry which is preliminary data.</text>
</comment>
<organism evidence="2 3">
    <name type="scientific">Anaerofustis stercorihominis DSM 17244</name>
    <dbReference type="NCBI Taxonomy" id="445971"/>
    <lineage>
        <taxon>Bacteria</taxon>
        <taxon>Bacillati</taxon>
        <taxon>Bacillota</taxon>
        <taxon>Clostridia</taxon>
        <taxon>Eubacteriales</taxon>
        <taxon>Eubacteriaceae</taxon>
        <taxon>Anaerofustis</taxon>
    </lineage>
</organism>